<dbReference type="AlphaFoldDB" id="W6K310"/>
<dbReference type="Pfam" id="PF00583">
    <property type="entry name" value="Acetyltransf_1"/>
    <property type="match status" value="1"/>
</dbReference>
<reference evidence="3 4" key="1">
    <citation type="journal article" date="2013" name="ISME J.">
        <title>A metabolic model for members of the genus Tetrasphaera involved in enhanced biological phosphorus removal.</title>
        <authorList>
            <person name="Kristiansen R."/>
            <person name="Nguyen H.T.T."/>
            <person name="Saunders A.M."/>
            <person name="Nielsen J.L."/>
            <person name="Wimmer R."/>
            <person name="Le V.Q."/>
            <person name="McIlroy S.J."/>
            <person name="Petrovski S."/>
            <person name="Seviour R.J."/>
            <person name="Calteau A."/>
            <person name="Nielsen K.L."/>
            <person name="Nielsen P.H."/>
        </authorList>
    </citation>
    <scope>NUCLEOTIDE SEQUENCE [LARGE SCALE GENOMIC DNA]</scope>
    <source>
        <strain evidence="3 4">Ben110</strain>
    </source>
</reference>
<evidence type="ECO:0000313" key="4">
    <source>
        <dbReference type="Proteomes" id="UP000035763"/>
    </source>
</evidence>
<comment type="caution">
    <text evidence="3">The sequence shown here is derived from an EMBL/GenBank/DDBJ whole genome shotgun (WGS) entry which is preliminary data.</text>
</comment>
<dbReference type="PROSITE" id="PS51186">
    <property type="entry name" value="GNAT"/>
    <property type="match status" value="1"/>
</dbReference>
<dbReference type="EMBL" id="CAJA01000515">
    <property type="protein sequence ID" value="CCH75651.1"/>
    <property type="molecule type" value="Genomic_DNA"/>
</dbReference>
<dbReference type="STRING" id="1193182.BN11_870003"/>
<dbReference type="GO" id="GO:0016747">
    <property type="term" value="F:acyltransferase activity, transferring groups other than amino-acyl groups"/>
    <property type="evidence" value="ECO:0007669"/>
    <property type="project" value="InterPro"/>
</dbReference>
<gene>
    <name evidence="3" type="ORF">BN11_870003</name>
</gene>
<evidence type="ECO:0000259" key="2">
    <source>
        <dbReference type="PROSITE" id="PS51186"/>
    </source>
</evidence>
<dbReference type="Gene3D" id="3.40.630.30">
    <property type="match status" value="1"/>
</dbReference>
<proteinExistence type="predicted"/>
<feature type="domain" description="N-acetyltransferase" evidence="2">
    <location>
        <begin position="30"/>
        <end position="174"/>
    </location>
</feature>
<protein>
    <recommendedName>
        <fullName evidence="2">N-acetyltransferase domain-containing protein</fullName>
    </recommendedName>
</protein>
<dbReference type="InterPro" id="IPR016181">
    <property type="entry name" value="Acyl_CoA_acyltransferase"/>
</dbReference>
<dbReference type="SUPFAM" id="SSF55729">
    <property type="entry name" value="Acyl-CoA N-acyltransferases (Nat)"/>
    <property type="match status" value="1"/>
</dbReference>
<organism evidence="3 4">
    <name type="scientific">Nostocoides australiense Ben110</name>
    <dbReference type="NCBI Taxonomy" id="1193182"/>
    <lineage>
        <taxon>Bacteria</taxon>
        <taxon>Bacillati</taxon>
        <taxon>Actinomycetota</taxon>
        <taxon>Actinomycetes</taxon>
        <taxon>Micrococcales</taxon>
        <taxon>Intrasporangiaceae</taxon>
        <taxon>Nostocoides</taxon>
    </lineage>
</organism>
<evidence type="ECO:0000313" key="3">
    <source>
        <dbReference type="EMBL" id="CCH75651.1"/>
    </source>
</evidence>
<keyword evidence="4" id="KW-1185">Reference proteome</keyword>
<feature type="region of interest" description="Disordered" evidence="1">
    <location>
        <begin position="178"/>
        <end position="198"/>
    </location>
</feature>
<sequence>MSSLIHPAIRHHLTPGGRVRLISLRGGEVALVRPVFDGLSERSRWLRFHTGMPSVPPRYLEQLARVVPGHRHVLLAVAPHGPVGHAEWTRLPGTPSRAEVAVAVVDAAHGQGVGLALVEELAHSAAAQGISQFTCSALRENRPVRQWLDRCGARVDPSDPTECTFAITDLVAAIASHAGRATPPPENPLTSGDRGAVA</sequence>
<dbReference type="InterPro" id="IPR000182">
    <property type="entry name" value="GNAT_dom"/>
</dbReference>
<accession>W6K310</accession>
<dbReference type="Proteomes" id="UP000035763">
    <property type="component" value="Unassembled WGS sequence"/>
</dbReference>
<evidence type="ECO:0000256" key="1">
    <source>
        <dbReference type="SAM" id="MobiDB-lite"/>
    </source>
</evidence>
<dbReference type="OrthoDB" id="4256927at2"/>
<name>W6K310_9MICO</name>
<dbReference type="RefSeq" id="WP_048696215.1">
    <property type="nucleotide sequence ID" value="NZ_HG764815.1"/>
</dbReference>